<feature type="compositionally biased region" description="Low complexity" evidence="8">
    <location>
        <begin position="19"/>
        <end position="40"/>
    </location>
</feature>
<evidence type="ECO:0000256" key="1">
    <source>
        <dbReference type="ARBA" id="ARBA00022527"/>
    </source>
</evidence>
<evidence type="ECO:0000256" key="6">
    <source>
        <dbReference type="PROSITE-ProRule" id="PRU10141"/>
    </source>
</evidence>
<dbReference type="GO" id="GO:0005524">
    <property type="term" value="F:ATP binding"/>
    <property type="evidence" value="ECO:0007669"/>
    <property type="project" value="UniProtKB-UniRule"/>
</dbReference>
<dbReference type="OrthoDB" id="339325at2759"/>
<keyword evidence="2" id="KW-0808">Transferase</keyword>
<sequence length="419" mass="46898">MKGFYETEDCGGEGSEAVSSSFSNPSSLVSLVSTSNSCSPISNKRSTEESPGSSGSGSERVRSLYIKSFSFEIDMKELKFRKDRRGDKKMIGEGSHAKILLADFHGTPCAVKRMAATQAGRVALERFQTEIAMMMTLRHPNIVQIFGGCWPPQEDDGDRYCNLFSTCIVMEYCEMGSLFDTVLKYGNDIPWYPPNYSADNGTDADPMLAAVARAASSSKSSSLSSLESNVQFKLDWCRQIARGMAYLHSQKNPVMHRDLKCSNVLVSKGFTLKIADFGESRRRHKTFVLENMEDHTMSQAGTLLFMAPEMLTERDYDIKVDVYSFSILLVELFNNGDLINFYNSAPALVMHKVIGGWRPSLEPVRRECKEVAELVELCWCQNPEERFTFVDILDFLDNVIEETAGIESRRSSIIMSGDV</sequence>
<keyword evidence="5 6" id="KW-0067">ATP-binding</keyword>
<reference evidence="10" key="1">
    <citation type="submission" date="2022-07" db="EMBL/GenBank/DDBJ databases">
        <title>Genome analysis of Parmales, a sister group of diatoms, reveals the evolutionary specialization of diatoms from phago-mixotrophs to photoautotrophs.</title>
        <authorList>
            <person name="Ban H."/>
            <person name="Sato S."/>
            <person name="Yoshikawa S."/>
            <person name="Kazumasa Y."/>
            <person name="Nakamura Y."/>
            <person name="Ichinomiya M."/>
            <person name="Saitoh K."/>
            <person name="Sato N."/>
            <person name="Blanc-Mathieu R."/>
            <person name="Endo H."/>
            <person name="Kuwata A."/>
            <person name="Ogata H."/>
        </authorList>
    </citation>
    <scope>NUCLEOTIDE SEQUENCE</scope>
</reference>
<name>A0A9W7G9H8_9STRA</name>
<evidence type="ECO:0000313" key="11">
    <source>
        <dbReference type="Proteomes" id="UP001165082"/>
    </source>
</evidence>
<evidence type="ECO:0000256" key="8">
    <source>
        <dbReference type="SAM" id="MobiDB-lite"/>
    </source>
</evidence>
<protein>
    <recommendedName>
        <fullName evidence="9">Protein kinase domain-containing protein</fullName>
    </recommendedName>
</protein>
<dbReference type="PROSITE" id="PS00107">
    <property type="entry name" value="PROTEIN_KINASE_ATP"/>
    <property type="match status" value="1"/>
</dbReference>
<proteinExistence type="inferred from homology"/>
<dbReference type="Proteomes" id="UP001165082">
    <property type="component" value="Unassembled WGS sequence"/>
</dbReference>
<evidence type="ECO:0000256" key="5">
    <source>
        <dbReference type="ARBA" id="ARBA00022840"/>
    </source>
</evidence>
<dbReference type="PROSITE" id="PS00108">
    <property type="entry name" value="PROTEIN_KINASE_ST"/>
    <property type="match status" value="1"/>
</dbReference>
<keyword evidence="4" id="KW-0418">Kinase</keyword>
<dbReference type="InterPro" id="IPR001245">
    <property type="entry name" value="Ser-Thr/Tyr_kinase_cat_dom"/>
</dbReference>
<dbReference type="EMBL" id="BRXZ01007998">
    <property type="protein sequence ID" value="GMI37975.1"/>
    <property type="molecule type" value="Genomic_DNA"/>
</dbReference>
<dbReference type="AlphaFoldDB" id="A0A9W7G9H8"/>
<dbReference type="InterPro" id="IPR000719">
    <property type="entry name" value="Prot_kinase_dom"/>
</dbReference>
<dbReference type="PROSITE" id="PS50011">
    <property type="entry name" value="PROTEIN_KINASE_DOM"/>
    <property type="match status" value="1"/>
</dbReference>
<evidence type="ECO:0000256" key="4">
    <source>
        <dbReference type="ARBA" id="ARBA00022777"/>
    </source>
</evidence>
<feature type="compositionally biased region" description="Acidic residues" evidence="8">
    <location>
        <begin position="1"/>
        <end position="11"/>
    </location>
</feature>
<feature type="binding site" evidence="6">
    <location>
        <position position="112"/>
    </location>
    <ligand>
        <name>ATP</name>
        <dbReference type="ChEBI" id="CHEBI:30616"/>
    </ligand>
</feature>
<evidence type="ECO:0000256" key="7">
    <source>
        <dbReference type="RuleBase" id="RU000304"/>
    </source>
</evidence>
<keyword evidence="3 6" id="KW-0547">Nucleotide-binding</keyword>
<comment type="caution">
    <text evidence="10">The sequence shown here is derived from an EMBL/GenBank/DDBJ whole genome shotgun (WGS) entry which is preliminary data.</text>
</comment>
<dbReference type="InterPro" id="IPR008271">
    <property type="entry name" value="Ser/Thr_kinase_AS"/>
</dbReference>
<keyword evidence="11" id="KW-1185">Reference proteome</keyword>
<evidence type="ECO:0000313" key="10">
    <source>
        <dbReference type="EMBL" id="GMI37975.1"/>
    </source>
</evidence>
<evidence type="ECO:0000256" key="3">
    <source>
        <dbReference type="ARBA" id="ARBA00022741"/>
    </source>
</evidence>
<dbReference type="SMART" id="SM00220">
    <property type="entry name" value="S_TKc"/>
    <property type="match status" value="1"/>
</dbReference>
<feature type="region of interest" description="Disordered" evidence="8">
    <location>
        <begin position="1"/>
        <end position="59"/>
    </location>
</feature>
<dbReference type="GO" id="GO:0004674">
    <property type="term" value="F:protein serine/threonine kinase activity"/>
    <property type="evidence" value="ECO:0007669"/>
    <property type="project" value="UniProtKB-KW"/>
</dbReference>
<feature type="compositionally biased region" description="Low complexity" evidence="8">
    <location>
        <begin position="49"/>
        <end position="58"/>
    </location>
</feature>
<dbReference type="SUPFAM" id="SSF56112">
    <property type="entry name" value="Protein kinase-like (PK-like)"/>
    <property type="match status" value="1"/>
</dbReference>
<accession>A0A9W7G9H8</accession>
<dbReference type="Pfam" id="PF07714">
    <property type="entry name" value="PK_Tyr_Ser-Thr"/>
    <property type="match status" value="1"/>
</dbReference>
<dbReference type="PANTHER" id="PTHR44329">
    <property type="entry name" value="SERINE/THREONINE-PROTEIN KINASE TNNI3K-RELATED"/>
    <property type="match status" value="1"/>
</dbReference>
<keyword evidence="1 7" id="KW-0723">Serine/threonine-protein kinase</keyword>
<evidence type="ECO:0000256" key="2">
    <source>
        <dbReference type="ARBA" id="ARBA00022679"/>
    </source>
</evidence>
<dbReference type="Gene3D" id="1.10.510.10">
    <property type="entry name" value="Transferase(Phosphotransferase) domain 1"/>
    <property type="match status" value="2"/>
</dbReference>
<gene>
    <name evidence="10" type="ORF">TrRE_jg13433</name>
</gene>
<feature type="domain" description="Protein kinase" evidence="9">
    <location>
        <begin position="85"/>
        <end position="400"/>
    </location>
</feature>
<dbReference type="InterPro" id="IPR011009">
    <property type="entry name" value="Kinase-like_dom_sf"/>
</dbReference>
<dbReference type="PANTHER" id="PTHR44329:SF288">
    <property type="entry name" value="MITOGEN-ACTIVATED PROTEIN KINASE KINASE KINASE 20"/>
    <property type="match status" value="1"/>
</dbReference>
<dbReference type="InterPro" id="IPR017441">
    <property type="entry name" value="Protein_kinase_ATP_BS"/>
</dbReference>
<evidence type="ECO:0000259" key="9">
    <source>
        <dbReference type="PROSITE" id="PS50011"/>
    </source>
</evidence>
<dbReference type="InterPro" id="IPR051681">
    <property type="entry name" value="Ser/Thr_Kinases-Pseudokinases"/>
</dbReference>
<comment type="similarity">
    <text evidence="7">Belongs to the protein kinase superfamily.</text>
</comment>
<organism evidence="10 11">
    <name type="scientific">Triparma retinervis</name>
    <dbReference type="NCBI Taxonomy" id="2557542"/>
    <lineage>
        <taxon>Eukaryota</taxon>
        <taxon>Sar</taxon>
        <taxon>Stramenopiles</taxon>
        <taxon>Ochrophyta</taxon>
        <taxon>Bolidophyceae</taxon>
        <taxon>Parmales</taxon>
        <taxon>Triparmaceae</taxon>
        <taxon>Triparma</taxon>
    </lineage>
</organism>